<sequence>MFWNGQSRILNANFRNPSFRNLSTTTPVKTTEGLKLLVTAGPNAQEAVGLWLFVSAAWVYSMVVLGGITRLTSSGLPMTDWKFTGRIPLSNDDWLIEFEKYKQSHEYKRMNKEMNLDDFKLMYWMEYAHILWFRSLGVMLGVPFSYFLSKRYITLRLGLRLSGLFALVAGQGLVGWLTTKSGSEEPKSEFAEPRVSFYRLAAHLTSTFVVYSGLFSTALSVAMPESPAESVAWVQQAAKVKRLVLPVSFIVGITAISGAFVAENGRAFSDSPSPTTSDGWVSEDMFVLKTQIQNFFDNIPTPQLVHQILTAASLFCVGGLWWSMKKLDMPPALRTLIGSTTSIAAVQVFMGTAPLFSVVPASLGTLNQAGALTLLTLAIYLNHIVRQPSSLLRTLSFASKRA</sequence>
<gene>
    <name evidence="13" type="ORF">C2S53_002251</name>
</gene>
<feature type="transmembrane region" description="Helical" evidence="12">
    <location>
        <begin position="48"/>
        <end position="68"/>
    </location>
</feature>
<dbReference type="PANTHER" id="PTHR23289">
    <property type="entry name" value="CYTOCHROME C OXIDASE ASSEMBLY PROTEIN COX15"/>
    <property type="match status" value="1"/>
</dbReference>
<evidence type="ECO:0000256" key="1">
    <source>
        <dbReference type="ARBA" id="ARBA00001970"/>
    </source>
</evidence>
<evidence type="ECO:0000256" key="6">
    <source>
        <dbReference type="ARBA" id="ARBA00023002"/>
    </source>
</evidence>
<evidence type="ECO:0000256" key="12">
    <source>
        <dbReference type="SAM" id="Phobius"/>
    </source>
</evidence>
<evidence type="ECO:0000313" key="13">
    <source>
        <dbReference type="EMBL" id="KAH6756500.1"/>
    </source>
</evidence>
<proteinExistence type="predicted"/>
<evidence type="ECO:0000256" key="9">
    <source>
        <dbReference type="ARBA" id="ARBA00023136"/>
    </source>
</evidence>
<keyword evidence="7" id="KW-0408">Iron</keyword>
<organism evidence="13 14">
    <name type="scientific">Perilla frutescens var. hirtella</name>
    <name type="common">Perilla citriodora</name>
    <name type="synonym">Perilla setoyensis</name>
    <dbReference type="NCBI Taxonomy" id="608512"/>
    <lineage>
        <taxon>Eukaryota</taxon>
        <taxon>Viridiplantae</taxon>
        <taxon>Streptophyta</taxon>
        <taxon>Embryophyta</taxon>
        <taxon>Tracheophyta</taxon>
        <taxon>Spermatophyta</taxon>
        <taxon>Magnoliopsida</taxon>
        <taxon>eudicotyledons</taxon>
        <taxon>Gunneridae</taxon>
        <taxon>Pentapetalae</taxon>
        <taxon>asterids</taxon>
        <taxon>lamiids</taxon>
        <taxon>Lamiales</taxon>
        <taxon>Lamiaceae</taxon>
        <taxon>Nepetoideae</taxon>
        <taxon>Elsholtzieae</taxon>
        <taxon>Perilla</taxon>
    </lineage>
</organism>
<dbReference type="GO" id="GO:0120547">
    <property type="term" value="F:heme A synthase activity"/>
    <property type="evidence" value="ECO:0007669"/>
    <property type="project" value="UniProtKB-EC"/>
</dbReference>
<dbReference type="GO" id="GO:0016653">
    <property type="term" value="F:oxidoreductase activity, acting on NAD(P)H, heme protein as acceptor"/>
    <property type="evidence" value="ECO:0007669"/>
    <property type="project" value="TreeGrafter"/>
</dbReference>
<keyword evidence="3 12" id="KW-0812">Transmembrane</keyword>
<keyword evidence="5 12" id="KW-1133">Transmembrane helix</keyword>
<feature type="transmembrane region" description="Helical" evidence="12">
    <location>
        <begin position="127"/>
        <end position="148"/>
    </location>
</feature>
<dbReference type="GO" id="GO:0005743">
    <property type="term" value="C:mitochondrial inner membrane"/>
    <property type="evidence" value="ECO:0007669"/>
    <property type="project" value="TreeGrafter"/>
</dbReference>
<comment type="catalytic activity">
    <reaction evidence="11">
        <text>Fe(II)-heme o + 2 A + H2O = Fe(II)-heme a + 2 AH2</text>
        <dbReference type="Rhea" id="RHEA:63388"/>
        <dbReference type="ChEBI" id="CHEBI:13193"/>
        <dbReference type="ChEBI" id="CHEBI:15377"/>
        <dbReference type="ChEBI" id="CHEBI:17499"/>
        <dbReference type="ChEBI" id="CHEBI:60530"/>
        <dbReference type="ChEBI" id="CHEBI:61715"/>
        <dbReference type="EC" id="1.17.99.9"/>
    </reaction>
    <physiologicalReaction direction="left-to-right" evidence="11">
        <dbReference type="Rhea" id="RHEA:63389"/>
    </physiologicalReaction>
</comment>
<feature type="transmembrane region" description="Helical" evidence="12">
    <location>
        <begin position="336"/>
        <end position="359"/>
    </location>
</feature>
<feature type="transmembrane region" description="Helical" evidence="12">
    <location>
        <begin position="365"/>
        <end position="385"/>
    </location>
</feature>
<keyword evidence="14" id="KW-1185">Reference proteome</keyword>
<evidence type="ECO:0000313" key="14">
    <source>
        <dbReference type="Proteomes" id="UP001190926"/>
    </source>
</evidence>
<dbReference type="InterPro" id="IPR023754">
    <property type="entry name" value="HemeA_Synthase_type2"/>
</dbReference>
<dbReference type="AlphaFoldDB" id="A0AAD4NXX2"/>
<dbReference type="GO" id="GO:0046872">
    <property type="term" value="F:metal ion binding"/>
    <property type="evidence" value="ECO:0007669"/>
    <property type="project" value="UniProtKB-KW"/>
</dbReference>
<keyword evidence="4" id="KW-0479">Metal-binding</keyword>
<accession>A0AAD4NXX2</accession>
<evidence type="ECO:0000256" key="8">
    <source>
        <dbReference type="ARBA" id="ARBA00023133"/>
    </source>
</evidence>
<comment type="caution">
    <text evidence="13">The sequence shown here is derived from an EMBL/GenBank/DDBJ whole genome shotgun (WGS) entry which is preliminary data.</text>
</comment>
<name>A0AAD4NXX2_PERFH</name>
<dbReference type="Proteomes" id="UP001190926">
    <property type="component" value="Unassembled WGS sequence"/>
</dbReference>
<evidence type="ECO:0000256" key="4">
    <source>
        <dbReference type="ARBA" id="ARBA00022723"/>
    </source>
</evidence>
<reference evidence="13 14" key="1">
    <citation type="journal article" date="2021" name="Nat. Commun.">
        <title>Incipient diploidization of the medicinal plant Perilla within 10,000 years.</title>
        <authorList>
            <person name="Zhang Y."/>
            <person name="Shen Q."/>
            <person name="Leng L."/>
            <person name="Zhang D."/>
            <person name="Chen S."/>
            <person name="Shi Y."/>
            <person name="Ning Z."/>
            <person name="Chen S."/>
        </authorList>
    </citation>
    <scope>NUCLEOTIDE SEQUENCE [LARGE SCALE GENOMIC DNA]</scope>
    <source>
        <strain evidence="14">cv. PC099</strain>
    </source>
</reference>
<evidence type="ECO:0000256" key="5">
    <source>
        <dbReference type="ARBA" id="ARBA00022989"/>
    </source>
</evidence>
<evidence type="ECO:0000256" key="2">
    <source>
        <dbReference type="ARBA" id="ARBA00004141"/>
    </source>
</evidence>
<evidence type="ECO:0000256" key="10">
    <source>
        <dbReference type="ARBA" id="ARBA00044501"/>
    </source>
</evidence>
<keyword evidence="8" id="KW-0350">Heme biosynthesis</keyword>
<protein>
    <submittedName>
        <fullName evidence="13">Cytochrome c oxidase 15</fullName>
    </submittedName>
</protein>
<dbReference type="EMBL" id="SDAM02029555">
    <property type="protein sequence ID" value="KAH6756500.1"/>
    <property type="molecule type" value="Genomic_DNA"/>
</dbReference>
<keyword evidence="6" id="KW-0560">Oxidoreductase</keyword>
<feature type="transmembrane region" description="Helical" evidence="12">
    <location>
        <begin position="157"/>
        <end position="177"/>
    </location>
</feature>
<dbReference type="Pfam" id="PF02628">
    <property type="entry name" value="COX15-CtaA"/>
    <property type="match status" value="1"/>
</dbReference>
<feature type="transmembrane region" description="Helical" evidence="12">
    <location>
        <begin position="197"/>
        <end position="222"/>
    </location>
</feature>
<keyword evidence="9 12" id="KW-0472">Membrane</keyword>
<dbReference type="InterPro" id="IPR003780">
    <property type="entry name" value="COX15/CtaA_fam"/>
</dbReference>
<comment type="pathway">
    <text evidence="10">Porphyrin-containing compound metabolism; heme A biosynthesis; heme A from heme O: step 1/1.</text>
</comment>
<feature type="transmembrane region" description="Helical" evidence="12">
    <location>
        <begin position="304"/>
        <end position="324"/>
    </location>
</feature>
<evidence type="ECO:0000256" key="11">
    <source>
        <dbReference type="ARBA" id="ARBA00048044"/>
    </source>
</evidence>
<comment type="cofactor">
    <cofactor evidence="1">
        <name>heme b</name>
        <dbReference type="ChEBI" id="CHEBI:60344"/>
    </cofactor>
</comment>
<feature type="transmembrane region" description="Helical" evidence="12">
    <location>
        <begin position="243"/>
        <end position="262"/>
    </location>
</feature>
<evidence type="ECO:0000256" key="7">
    <source>
        <dbReference type="ARBA" id="ARBA00023004"/>
    </source>
</evidence>
<comment type="subcellular location">
    <subcellularLocation>
        <location evidence="2">Membrane</location>
        <topology evidence="2">Multi-pass membrane protein</topology>
    </subcellularLocation>
</comment>
<dbReference type="PANTHER" id="PTHR23289:SF2">
    <property type="entry name" value="CYTOCHROME C OXIDASE ASSEMBLY PROTEIN COX15 HOMOLOG"/>
    <property type="match status" value="1"/>
</dbReference>
<evidence type="ECO:0000256" key="3">
    <source>
        <dbReference type="ARBA" id="ARBA00022692"/>
    </source>
</evidence>
<dbReference type="GO" id="GO:0006784">
    <property type="term" value="P:heme A biosynthetic process"/>
    <property type="evidence" value="ECO:0007669"/>
    <property type="project" value="InterPro"/>
</dbReference>